<organism evidence="1 2">
    <name type="scientific">Brevibacterium linens ATCC 9172</name>
    <dbReference type="NCBI Taxonomy" id="1255617"/>
    <lineage>
        <taxon>Bacteria</taxon>
        <taxon>Bacillati</taxon>
        <taxon>Actinomycetota</taxon>
        <taxon>Actinomycetes</taxon>
        <taxon>Micrococcales</taxon>
        <taxon>Brevibacteriaceae</taxon>
        <taxon>Brevibacterium</taxon>
    </lineage>
</organism>
<dbReference type="Proteomes" id="UP000234641">
    <property type="component" value="Unassembled WGS sequence"/>
</dbReference>
<sequence>MKRTAVLKKLKQAAKAAGKDFSLTELTNHTGVTVGQTRSTLGRHSEIDDVTARKFFDQYAKELGKGWWRK</sequence>
<proteinExistence type="predicted"/>
<dbReference type="EMBL" id="FXYY01000002">
    <property type="protein sequence ID" value="SMX67428.1"/>
    <property type="molecule type" value="Genomic_DNA"/>
</dbReference>
<evidence type="ECO:0000313" key="2">
    <source>
        <dbReference type="Proteomes" id="UP000234641"/>
    </source>
</evidence>
<evidence type="ECO:0000313" key="1">
    <source>
        <dbReference type="EMBL" id="SMX67428.1"/>
    </source>
</evidence>
<dbReference type="AlphaFoldDB" id="A0A2H1HWZ3"/>
<dbReference type="RefSeq" id="WP_101553741.1">
    <property type="nucleotide sequence ID" value="NZ_FXYY01000002.1"/>
</dbReference>
<accession>A0A2H1HWZ3</accession>
<reference evidence="1 2" key="1">
    <citation type="submission" date="2017-03" db="EMBL/GenBank/DDBJ databases">
        <authorList>
            <person name="Afonso C.L."/>
            <person name="Miller P.J."/>
            <person name="Scott M.A."/>
            <person name="Spackman E."/>
            <person name="Goraichik I."/>
            <person name="Dimitrov K.M."/>
            <person name="Suarez D.L."/>
            <person name="Swayne D.E."/>
        </authorList>
    </citation>
    <scope>NUCLEOTIDE SEQUENCE [LARGE SCALE GENOMIC DNA]</scope>
    <source>
        <strain evidence="1 2">ATCC 9172</strain>
    </source>
</reference>
<protein>
    <submittedName>
        <fullName evidence="1">Uncharacterized protein</fullName>
    </submittedName>
</protein>
<gene>
    <name evidence="1" type="ORF">BLIN9172_00573</name>
</gene>
<name>A0A2H1HWZ3_BRELN</name>